<keyword evidence="7 10" id="KW-0436">Ligase</keyword>
<feature type="binding site" evidence="8">
    <location>
        <begin position="96"/>
        <end position="98"/>
    </location>
    <ligand>
        <name>L-histidine</name>
        <dbReference type="ChEBI" id="CHEBI:57595"/>
    </ligand>
</feature>
<feature type="domain" description="Aminoacyl-transfer RNA synthetases class-II family profile" evidence="9">
    <location>
        <begin position="27"/>
        <end position="369"/>
    </location>
</feature>
<dbReference type="Pfam" id="PF03129">
    <property type="entry name" value="HGTP_anticodon"/>
    <property type="match status" value="1"/>
</dbReference>
<protein>
    <recommendedName>
        <fullName evidence="7">Histidine--tRNA ligase</fullName>
        <ecNumber evidence="7">6.1.1.21</ecNumber>
    </recommendedName>
    <alternativeName>
        <fullName evidence="7">Histidyl-tRNA synthetase</fullName>
        <shortName evidence="7">HisRS</shortName>
    </alternativeName>
</protein>
<dbReference type="PANTHER" id="PTHR11476">
    <property type="entry name" value="HISTIDYL-TRNA SYNTHETASE"/>
    <property type="match status" value="1"/>
</dbReference>
<dbReference type="Gene3D" id="3.30.930.10">
    <property type="entry name" value="Bira Bifunctional Protein, Domain 2"/>
    <property type="match status" value="1"/>
</dbReference>
<dbReference type="InterPro" id="IPR036621">
    <property type="entry name" value="Anticodon-bd_dom_sf"/>
</dbReference>
<feature type="binding site" evidence="8">
    <location>
        <position position="126"/>
    </location>
    <ligand>
        <name>L-histidine</name>
        <dbReference type="ChEBI" id="CHEBI:57595"/>
    </ligand>
</feature>
<keyword evidence="2 7" id="KW-0547">Nucleotide-binding</keyword>
<dbReference type="GO" id="GO:0005737">
    <property type="term" value="C:cytoplasm"/>
    <property type="evidence" value="ECO:0007669"/>
    <property type="project" value="UniProtKB-SubCell"/>
</dbReference>
<dbReference type="STRING" id="1801677.A2365_00815"/>
<dbReference type="InterPro" id="IPR004154">
    <property type="entry name" value="Anticodon-bd"/>
</dbReference>
<feature type="binding site" evidence="8">
    <location>
        <position position="144"/>
    </location>
    <ligand>
        <name>L-histidine</name>
        <dbReference type="ChEBI" id="CHEBI:57595"/>
    </ligand>
</feature>
<evidence type="ECO:0000256" key="8">
    <source>
        <dbReference type="PIRSR" id="PIRSR001549-1"/>
    </source>
</evidence>
<evidence type="ECO:0000256" key="7">
    <source>
        <dbReference type="HAMAP-Rule" id="MF_00127"/>
    </source>
</evidence>
<feature type="binding site" evidence="8">
    <location>
        <position position="140"/>
    </location>
    <ligand>
        <name>L-histidine</name>
        <dbReference type="ChEBI" id="CHEBI:57595"/>
    </ligand>
</feature>
<evidence type="ECO:0000259" key="9">
    <source>
        <dbReference type="PROSITE" id="PS50862"/>
    </source>
</evidence>
<dbReference type="PROSITE" id="PS50862">
    <property type="entry name" value="AA_TRNA_LIGASE_II"/>
    <property type="match status" value="1"/>
</dbReference>
<evidence type="ECO:0000256" key="3">
    <source>
        <dbReference type="ARBA" id="ARBA00022840"/>
    </source>
</evidence>
<comment type="subunit">
    <text evidence="7">Homodimer.</text>
</comment>
<dbReference type="EMBL" id="MHMM01000010">
    <property type="protein sequence ID" value="OGZ27213.1"/>
    <property type="molecule type" value="Genomic_DNA"/>
</dbReference>
<dbReference type="AlphaFoldDB" id="A0A1G2EN44"/>
<comment type="similarity">
    <text evidence="1 7">Belongs to the class-II aminoacyl-tRNA synthetase family.</text>
</comment>
<evidence type="ECO:0000313" key="10">
    <source>
        <dbReference type="EMBL" id="OGZ27213.1"/>
    </source>
</evidence>
<accession>A0A1G2EN44</accession>
<evidence type="ECO:0000256" key="5">
    <source>
        <dbReference type="ARBA" id="ARBA00023146"/>
    </source>
</evidence>
<evidence type="ECO:0000256" key="6">
    <source>
        <dbReference type="ARBA" id="ARBA00047639"/>
    </source>
</evidence>
<dbReference type="EC" id="6.1.1.21" evidence="7"/>
<evidence type="ECO:0000313" key="11">
    <source>
        <dbReference type="Proteomes" id="UP000177740"/>
    </source>
</evidence>
<evidence type="ECO:0000256" key="4">
    <source>
        <dbReference type="ARBA" id="ARBA00022917"/>
    </source>
</evidence>
<feature type="binding site" evidence="8">
    <location>
        <position position="301"/>
    </location>
    <ligand>
        <name>L-histidine</name>
        <dbReference type="ChEBI" id="CHEBI:57595"/>
    </ligand>
</feature>
<keyword evidence="3 7" id="KW-0067">ATP-binding</keyword>
<dbReference type="GO" id="GO:0004821">
    <property type="term" value="F:histidine-tRNA ligase activity"/>
    <property type="evidence" value="ECO:0007669"/>
    <property type="project" value="UniProtKB-UniRule"/>
</dbReference>
<dbReference type="Proteomes" id="UP000177740">
    <property type="component" value="Unassembled WGS sequence"/>
</dbReference>
<dbReference type="InterPro" id="IPR041715">
    <property type="entry name" value="HisRS-like_core"/>
</dbReference>
<keyword evidence="4 7" id="KW-0648">Protein biosynthesis</keyword>
<dbReference type="InterPro" id="IPR006195">
    <property type="entry name" value="aa-tRNA-synth_II"/>
</dbReference>
<dbReference type="CDD" id="cd00773">
    <property type="entry name" value="HisRS-like_core"/>
    <property type="match status" value="1"/>
</dbReference>
<evidence type="ECO:0000256" key="1">
    <source>
        <dbReference type="ARBA" id="ARBA00008226"/>
    </source>
</evidence>
<keyword evidence="7" id="KW-0963">Cytoplasm</keyword>
<dbReference type="InterPro" id="IPR015807">
    <property type="entry name" value="His-tRNA-ligase"/>
</dbReference>
<dbReference type="PANTHER" id="PTHR11476:SF7">
    <property type="entry name" value="HISTIDINE--TRNA LIGASE"/>
    <property type="match status" value="1"/>
</dbReference>
<dbReference type="SUPFAM" id="SSF52954">
    <property type="entry name" value="Class II aaRS ABD-related"/>
    <property type="match status" value="1"/>
</dbReference>
<dbReference type="GO" id="GO:0005524">
    <property type="term" value="F:ATP binding"/>
    <property type="evidence" value="ECO:0007669"/>
    <property type="project" value="UniProtKB-UniRule"/>
</dbReference>
<reference evidence="10 11" key="1">
    <citation type="journal article" date="2016" name="Nat. Commun.">
        <title>Thousands of microbial genomes shed light on interconnected biogeochemical processes in an aquifer system.</title>
        <authorList>
            <person name="Anantharaman K."/>
            <person name="Brown C.T."/>
            <person name="Hug L.A."/>
            <person name="Sharon I."/>
            <person name="Castelle C.J."/>
            <person name="Probst A.J."/>
            <person name="Thomas B.C."/>
            <person name="Singh A."/>
            <person name="Wilkins M.J."/>
            <person name="Karaoz U."/>
            <person name="Brodie E.L."/>
            <person name="Williams K.H."/>
            <person name="Hubbard S.S."/>
            <person name="Banfield J.F."/>
        </authorList>
    </citation>
    <scope>NUCLEOTIDE SEQUENCE [LARGE SCALE GENOMIC DNA]</scope>
</reference>
<dbReference type="SUPFAM" id="SSF55681">
    <property type="entry name" value="Class II aaRS and biotin synthetases"/>
    <property type="match status" value="1"/>
</dbReference>
<gene>
    <name evidence="7" type="primary">hisS</name>
    <name evidence="10" type="ORF">A2365_00815</name>
</gene>
<dbReference type="HAMAP" id="MF_00127">
    <property type="entry name" value="His_tRNA_synth"/>
    <property type="match status" value="1"/>
</dbReference>
<dbReference type="Pfam" id="PF13393">
    <property type="entry name" value="tRNA-synt_His"/>
    <property type="match status" value="1"/>
</dbReference>
<dbReference type="NCBIfam" id="TIGR00442">
    <property type="entry name" value="hisS"/>
    <property type="match status" value="1"/>
</dbReference>
<keyword evidence="5 7" id="KW-0030">Aminoacyl-tRNA synthetase</keyword>
<dbReference type="Gene3D" id="3.40.50.800">
    <property type="entry name" value="Anticodon-binding domain"/>
    <property type="match status" value="1"/>
</dbReference>
<name>A0A1G2EN44_9BACT</name>
<comment type="catalytic activity">
    <reaction evidence="6 7">
        <text>tRNA(His) + L-histidine + ATP = L-histidyl-tRNA(His) + AMP + diphosphate + H(+)</text>
        <dbReference type="Rhea" id="RHEA:17313"/>
        <dbReference type="Rhea" id="RHEA-COMP:9665"/>
        <dbReference type="Rhea" id="RHEA-COMP:9689"/>
        <dbReference type="ChEBI" id="CHEBI:15378"/>
        <dbReference type="ChEBI" id="CHEBI:30616"/>
        <dbReference type="ChEBI" id="CHEBI:33019"/>
        <dbReference type="ChEBI" id="CHEBI:57595"/>
        <dbReference type="ChEBI" id="CHEBI:78442"/>
        <dbReference type="ChEBI" id="CHEBI:78527"/>
        <dbReference type="ChEBI" id="CHEBI:456215"/>
        <dbReference type="EC" id="6.1.1.21"/>
    </reaction>
</comment>
<organism evidence="10 11">
    <name type="scientific">Candidatus Nealsonbacteria bacterium RIFOXYB1_FULL_40_15</name>
    <dbReference type="NCBI Taxonomy" id="1801677"/>
    <lineage>
        <taxon>Bacteria</taxon>
        <taxon>Candidatus Nealsoniibacteriota</taxon>
    </lineage>
</organism>
<dbReference type="InterPro" id="IPR045864">
    <property type="entry name" value="aa-tRNA-synth_II/BPL/LPL"/>
</dbReference>
<proteinExistence type="inferred from homology"/>
<sequence>MDEGKKTIKPDKVGGFLDYLPPVMIARNKMLSTIEAVYQSFGFLPLDTPAVERLEVLTGNRSGFQMNLYRTVVASGLESISDAAKRQDMDLALRFDLTVPLSRVVAAYSDKLPKPFKRYQVGKVWRGERSQAGRYREFVQFDADIIGCRSVIADTEIIQIMHTVMTALGFENFLIRINNRKIFEALNEIIGLDDPEKREELIRIIDKRDKVGDEELKAELMREPDNQYDPAPNLSAEKAEKVMRFIAIQGSCDEILAQAESVVGSSKIGGEGVAELRRIADNLRSLAIPEANWKMDLSIARGLGYYTGPVFETVLTDLPEIGSVYSGGRFDGLTNRFISNSNIPGTGASVGVDRLFAAMEKLGKIQVVPSLTKVLVTVMDPSLCVECLRIANEVRAAGIPTELYLEEAPLKSQLAYALKQEIPLVVIMGSDENEKGQVSLKNMAARSQEALDKSVLVSRIKEVIK</sequence>
<dbReference type="PIRSF" id="PIRSF001549">
    <property type="entry name" value="His-tRNA_synth"/>
    <property type="match status" value="1"/>
</dbReference>
<comment type="caution">
    <text evidence="10">The sequence shown here is derived from an EMBL/GenBank/DDBJ whole genome shotgun (WGS) entry which is preliminary data.</text>
</comment>
<dbReference type="InterPro" id="IPR004516">
    <property type="entry name" value="HisRS/HisZ"/>
</dbReference>
<feature type="binding site" evidence="8">
    <location>
        <begin position="305"/>
        <end position="306"/>
    </location>
    <ligand>
        <name>L-histidine</name>
        <dbReference type="ChEBI" id="CHEBI:57595"/>
    </ligand>
</feature>
<dbReference type="GO" id="GO:0006427">
    <property type="term" value="P:histidyl-tRNA aminoacylation"/>
    <property type="evidence" value="ECO:0007669"/>
    <property type="project" value="UniProtKB-UniRule"/>
</dbReference>
<comment type="subcellular location">
    <subcellularLocation>
        <location evidence="7">Cytoplasm</location>
    </subcellularLocation>
</comment>
<evidence type="ECO:0000256" key="2">
    <source>
        <dbReference type="ARBA" id="ARBA00022741"/>
    </source>
</evidence>